<dbReference type="Proteomes" id="UP000192284">
    <property type="component" value="Unassembled WGS sequence"/>
</dbReference>
<dbReference type="SUPFAM" id="SSF47336">
    <property type="entry name" value="ACP-like"/>
    <property type="match status" value="1"/>
</dbReference>
<evidence type="ECO:0000259" key="7">
    <source>
        <dbReference type="PROSITE" id="PS50075"/>
    </source>
</evidence>
<dbReference type="InterPro" id="IPR050091">
    <property type="entry name" value="PKS_NRPS_Biosynth_Enz"/>
</dbReference>
<evidence type="ECO:0000313" key="8">
    <source>
        <dbReference type="EMBL" id="ORA05558.1"/>
    </source>
</evidence>
<comment type="pathway">
    <text evidence="1">Lipid metabolism.</text>
</comment>
<evidence type="ECO:0000256" key="5">
    <source>
        <dbReference type="ARBA" id="ARBA00022832"/>
    </source>
</evidence>
<dbReference type="GO" id="GO:0004312">
    <property type="term" value="F:fatty acid synthase activity"/>
    <property type="evidence" value="ECO:0007669"/>
    <property type="project" value="TreeGrafter"/>
</dbReference>
<dbReference type="InterPro" id="IPR009081">
    <property type="entry name" value="PP-bd_ACP"/>
</dbReference>
<dbReference type="EMBL" id="MVHE01000275">
    <property type="protein sequence ID" value="ORA05558.1"/>
    <property type="molecule type" value="Genomic_DNA"/>
</dbReference>
<organism evidence="8 9">
    <name type="scientific">Mycobacterium angelicum</name>
    <dbReference type="NCBI Taxonomy" id="470074"/>
    <lineage>
        <taxon>Bacteria</taxon>
        <taxon>Bacillati</taxon>
        <taxon>Actinomycetota</taxon>
        <taxon>Actinomycetes</taxon>
        <taxon>Mycobacteriales</taxon>
        <taxon>Mycobacteriaceae</taxon>
        <taxon>Mycobacterium</taxon>
    </lineage>
</organism>
<dbReference type="SMART" id="SM01294">
    <property type="entry name" value="PKS_PP_betabranch"/>
    <property type="match status" value="1"/>
</dbReference>
<keyword evidence="3" id="KW-0597">Phosphoprotein</keyword>
<evidence type="ECO:0000256" key="6">
    <source>
        <dbReference type="ARBA" id="ARBA00023098"/>
    </source>
</evidence>
<evidence type="ECO:0000256" key="3">
    <source>
        <dbReference type="ARBA" id="ARBA00022553"/>
    </source>
</evidence>
<dbReference type="InterPro" id="IPR036736">
    <property type="entry name" value="ACP-like_sf"/>
</dbReference>
<dbReference type="Gene3D" id="1.10.1200.10">
    <property type="entry name" value="ACP-like"/>
    <property type="match status" value="1"/>
</dbReference>
<keyword evidence="6" id="KW-0443">Lipid metabolism</keyword>
<keyword evidence="2" id="KW-0596">Phosphopantetheine</keyword>
<dbReference type="AlphaFoldDB" id="A0A1W9YZR0"/>
<sequence length="172" mass="17639">MELFDLACGRGEAVLVPARLDVAALRRQARLGLLPSVLSGLVSLPAPVASVAGTLAQRLGAVDEAQWDAVLVGEVRGQVAAVLGHSCAEAVGAERAFSDLGLDSLGAVELRNRLAQVTGLSLPATVIFDYPNLAAVAGYLRTRLQGSVTGVVVGAPVRADEPIAVVGMGCRF</sequence>
<keyword evidence="4" id="KW-0808">Transferase</keyword>
<evidence type="ECO:0000256" key="1">
    <source>
        <dbReference type="ARBA" id="ARBA00005189"/>
    </source>
</evidence>
<dbReference type="GO" id="GO:0031177">
    <property type="term" value="F:phosphopantetheine binding"/>
    <property type="evidence" value="ECO:0007669"/>
    <property type="project" value="InterPro"/>
</dbReference>
<dbReference type="InterPro" id="IPR020806">
    <property type="entry name" value="PKS_PP-bd"/>
</dbReference>
<protein>
    <recommendedName>
        <fullName evidence="7">Carrier domain-containing protein</fullName>
    </recommendedName>
</protein>
<dbReference type="PANTHER" id="PTHR43775">
    <property type="entry name" value="FATTY ACID SYNTHASE"/>
    <property type="match status" value="1"/>
</dbReference>
<dbReference type="PROSITE" id="PS00012">
    <property type="entry name" value="PHOSPHOPANTETHEINE"/>
    <property type="match status" value="1"/>
</dbReference>
<evidence type="ECO:0000313" key="9">
    <source>
        <dbReference type="Proteomes" id="UP000192284"/>
    </source>
</evidence>
<comment type="caution">
    <text evidence="8">The sequence shown here is derived from an EMBL/GenBank/DDBJ whole genome shotgun (WGS) entry which is preliminary data.</text>
</comment>
<proteinExistence type="predicted"/>
<dbReference type="GO" id="GO:0006633">
    <property type="term" value="P:fatty acid biosynthetic process"/>
    <property type="evidence" value="ECO:0007669"/>
    <property type="project" value="TreeGrafter"/>
</dbReference>
<accession>A0A1W9YZR0</accession>
<reference evidence="8 9" key="1">
    <citation type="submission" date="2017-02" db="EMBL/GenBank/DDBJ databases">
        <title>The new phylogeny of genus Mycobacterium.</title>
        <authorList>
            <person name="Tortoli E."/>
            <person name="Trovato A."/>
            <person name="Cirillo D.M."/>
        </authorList>
    </citation>
    <scope>NUCLEOTIDE SEQUENCE [LARGE SCALE GENOMIC DNA]</scope>
    <source>
        <strain evidence="8 9">DSM 45057</strain>
    </source>
</reference>
<dbReference type="Pfam" id="PF00550">
    <property type="entry name" value="PP-binding"/>
    <property type="match status" value="1"/>
</dbReference>
<evidence type="ECO:0000256" key="2">
    <source>
        <dbReference type="ARBA" id="ARBA00022450"/>
    </source>
</evidence>
<feature type="domain" description="Carrier" evidence="7">
    <location>
        <begin position="69"/>
        <end position="144"/>
    </location>
</feature>
<name>A0A1W9YZR0_MYCAN</name>
<gene>
    <name evidence="8" type="ORF">BST12_29380</name>
</gene>
<dbReference type="InterPro" id="IPR006162">
    <property type="entry name" value="Ppantetheine_attach_site"/>
</dbReference>
<feature type="non-terminal residue" evidence="8">
    <location>
        <position position="172"/>
    </location>
</feature>
<dbReference type="PROSITE" id="PS50075">
    <property type="entry name" value="CARRIER"/>
    <property type="match status" value="1"/>
</dbReference>
<dbReference type="FunFam" id="1.10.1200.10:FF:000007">
    <property type="entry name" value="Probable polyketide synthase pks17"/>
    <property type="match status" value="1"/>
</dbReference>
<keyword evidence="5" id="KW-0276">Fatty acid metabolism</keyword>
<dbReference type="PANTHER" id="PTHR43775:SF51">
    <property type="entry name" value="INACTIVE PHENOLPHTHIOCEROL SYNTHESIS POLYKETIDE SYNTHASE TYPE I PKS1-RELATED"/>
    <property type="match status" value="1"/>
</dbReference>
<evidence type="ECO:0000256" key="4">
    <source>
        <dbReference type="ARBA" id="ARBA00022679"/>
    </source>
</evidence>
<dbReference type="SMART" id="SM00823">
    <property type="entry name" value="PKS_PP"/>
    <property type="match status" value="1"/>
</dbReference>
<keyword evidence="9" id="KW-1185">Reference proteome</keyword>